<dbReference type="EMBL" id="DVMP01000106">
    <property type="protein sequence ID" value="HIU25990.1"/>
    <property type="molecule type" value="Genomic_DNA"/>
</dbReference>
<gene>
    <name evidence="2" type="ORF">IAC50_05800</name>
</gene>
<dbReference type="Gene3D" id="3.30.450.40">
    <property type="match status" value="1"/>
</dbReference>
<sequence length="50" mass="5568">YHVDGKMVGKIGVIGPTRMRYGEVTSVVEYLTDNISKAFMITEGDEDDET</sequence>
<dbReference type="AlphaFoldDB" id="A0A9D1I302"/>
<dbReference type="InterPro" id="IPR029016">
    <property type="entry name" value="GAF-like_dom_sf"/>
</dbReference>
<evidence type="ECO:0000313" key="3">
    <source>
        <dbReference type="Proteomes" id="UP000824090"/>
    </source>
</evidence>
<accession>A0A9D1I302</accession>
<comment type="caution">
    <text evidence="2">The sequence shown here is derived from an EMBL/GenBank/DDBJ whole genome shotgun (WGS) entry which is preliminary data.</text>
</comment>
<reference evidence="2" key="1">
    <citation type="submission" date="2020-10" db="EMBL/GenBank/DDBJ databases">
        <authorList>
            <person name="Gilroy R."/>
        </authorList>
    </citation>
    <scope>NUCLEOTIDE SEQUENCE</scope>
    <source>
        <strain evidence="2">ChiHcec3-6078</strain>
    </source>
</reference>
<dbReference type="GO" id="GO:0003677">
    <property type="term" value="F:DNA binding"/>
    <property type="evidence" value="ECO:0007669"/>
    <property type="project" value="InterPro"/>
</dbReference>
<dbReference type="Pfam" id="PF01628">
    <property type="entry name" value="HrcA"/>
    <property type="match status" value="1"/>
</dbReference>
<proteinExistence type="predicted"/>
<evidence type="ECO:0000313" key="2">
    <source>
        <dbReference type="EMBL" id="HIU25990.1"/>
    </source>
</evidence>
<dbReference type="InterPro" id="IPR021153">
    <property type="entry name" value="HrcA_C"/>
</dbReference>
<dbReference type="GO" id="GO:0006355">
    <property type="term" value="P:regulation of DNA-templated transcription"/>
    <property type="evidence" value="ECO:0007669"/>
    <property type="project" value="InterPro"/>
</dbReference>
<organism evidence="2 3">
    <name type="scientific">Candidatus Allocopromorpha excrementigallinarum</name>
    <dbReference type="NCBI Taxonomy" id="2840742"/>
    <lineage>
        <taxon>Bacteria</taxon>
        <taxon>Bacillati</taxon>
        <taxon>Bacillota</taxon>
        <taxon>Clostridia</taxon>
        <taxon>Eubacteriales</taxon>
        <taxon>Eubacteriaceae</taxon>
        <taxon>Eubacteriaceae incertae sedis</taxon>
        <taxon>Candidatus Allocopromorpha</taxon>
    </lineage>
</organism>
<feature type="non-terminal residue" evidence="2">
    <location>
        <position position="1"/>
    </location>
</feature>
<name>A0A9D1I302_9FIRM</name>
<reference evidence="2" key="2">
    <citation type="journal article" date="2021" name="PeerJ">
        <title>Extensive microbial diversity within the chicken gut microbiome revealed by metagenomics and culture.</title>
        <authorList>
            <person name="Gilroy R."/>
            <person name="Ravi A."/>
            <person name="Getino M."/>
            <person name="Pursley I."/>
            <person name="Horton D.L."/>
            <person name="Alikhan N.F."/>
            <person name="Baker D."/>
            <person name="Gharbi K."/>
            <person name="Hall N."/>
            <person name="Watson M."/>
            <person name="Adriaenssens E.M."/>
            <person name="Foster-Nyarko E."/>
            <person name="Jarju S."/>
            <person name="Secka A."/>
            <person name="Antonio M."/>
            <person name="Oren A."/>
            <person name="Chaudhuri R.R."/>
            <person name="La Ragione R."/>
            <person name="Hildebrand F."/>
            <person name="Pallen M.J."/>
        </authorList>
    </citation>
    <scope>NUCLEOTIDE SEQUENCE</scope>
    <source>
        <strain evidence="2">ChiHcec3-6078</strain>
    </source>
</reference>
<protein>
    <submittedName>
        <fullName evidence="2">Heat-inducible transcription repressor HrcA</fullName>
    </submittedName>
</protein>
<evidence type="ECO:0000259" key="1">
    <source>
        <dbReference type="Pfam" id="PF01628"/>
    </source>
</evidence>
<dbReference type="Proteomes" id="UP000824090">
    <property type="component" value="Unassembled WGS sequence"/>
</dbReference>
<feature type="domain" description="Heat-inducible transcription repressor HrcA C-terminal" evidence="1">
    <location>
        <begin position="1"/>
        <end position="24"/>
    </location>
</feature>
<dbReference type="SUPFAM" id="SSF55781">
    <property type="entry name" value="GAF domain-like"/>
    <property type="match status" value="1"/>
</dbReference>